<comment type="caution">
    <text evidence="1">The sequence shown here is derived from an EMBL/GenBank/DDBJ whole genome shotgun (WGS) entry which is preliminary data.</text>
</comment>
<accession>X1EHW7</accession>
<sequence>LESIADEERLNKKYELEEVFLDQYVITAKAGLKKVTISSEENYKEALDSEEERYKDGLRALTAAAKDNIMIFEGQAEIREGITTIHNQNIEKINEAHRQYELREERRVEDEMMNYRRQINEATIQDEIAMLEDWLQKYKLTQEERMAILLRIAALEKKIA</sequence>
<feature type="non-terminal residue" evidence="1">
    <location>
        <position position="1"/>
    </location>
</feature>
<reference evidence="1" key="1">
    <citation type="journal article" date="2014" name="Front. Microbiol.">
        <title>High frequency of phylogenetically diverse reductive dehalogenase-homologous genes in deep subseafloor sedimentary metagenomes.</title>
        <authorList>
            <person name="Kawai M."/>
            <person name="Futagami T."/>
            <person name="Toyoda A."/>
            <person name="Takaki Y."/>
            <person name="Nishi S."/>
            <person name="Hori S."/>
            <person name="Arai W."/>
            <person name="Tsubouchi T."/>
            <person name="Morono Y."/>
            <person name="Uchiyama I."/>
            <person name="Ito T."/>
            <person name="Fujiyama A."/>
            <person name="Inagaki F."/>
            <person name="Takami H."/>
        </authorList>
    </citation>
    <scope>NUCLEOTIDE SEQUENCE</scope>
    <source>
        <strain evidence="1">Expedition CK06-06</strain>
    </source>
</reference>
<gene>
    <name evidence="1" type="ORF">S03H2_25347</name>
</gene>
<proteinExistence type="predicted"/>
<dbReference type="AlphaFoldDB" id="X1EHW7"/>
<name>X1EHW7_9ZZZZ</name>
<feature type="non-terminal residue" evidence="1">
    <location>
        <position position="160"/>
    </location>
</feature>
<dbReference type="EMBL" id="BARU01014325">
    <property type="protein sequence ID" value="GAH32192.1"/>
    <property type="molecule type" value="Genomic_DNA"/>
</dbReference>
<evidence type="ECO:0000313" key="1">
    <source>
        <dbReference type="EMBL" id="GAH32192.1"/>
    </source>
</evidence>
<organism evidence="1">
    <name type="scientific">marine sediment metagenome</name>
    <dbReference type="NCBI Taxonomy" id="412755"/>
    <lineage>
        <taxon>unclassified sequences</taxon>
        <taxon>metagenomes</taxon>
        <taxon>ecological metagenomes</taxon>
    </lineage>
</organism>
<protein>
    <submittedName>
        <fullName evidence="1">Uncharacterized protein</fullName>
    </submittedName>
</protein>